<feature type="region of interest" description="Disordered" evidence="2">
    <location>
        <begin position="29"/>
        <end position="49"/>
    </location>
</feature>
<reference evidence="5" key="1">
    <citation type="journal article" date="2014" name="Int. J. Syst. Evol. Microbiol.">
        <title>Complete genome sequence of Corynebacterium casei LMG S-19264T (=DSM 44701T), isolated from a smear-ripened cheese.</title>
        <authorList>
            <consortium name="US DOE Joint Genome Institute (JGI-PGF)"/>
            <person name="Walter F."/>
            <person name="Albersmeier A."/>
            <person name="Kalinowski J."/>
            <person name="Ruckert C."/>
        </authorList>
    </citation>
    <scope>NUCLEOTIDE SEQUENCE</scope>
    <source>
        <strain evidence="5">VKM Ac-2007</strain>
    </source>
</reference>
<evidence type="ECO:0000256" key="2">
    <source>
        <dbReference type="SAM" id="MobiDB-lite"/>
    </source>
</evidence>
<dbReference type="Pfam" id="PF01497">
    <property type="entry name" value="Peripla_BP_2"/>
    <property type="match status" value="1"/>
</dbReference>
<evidence type="ECO:0000256" key="1">
    <source>
        <dbReference type="ARBA" id="ARBA00008814"/>
    </source>
</evidence>
<comment type="caution">
    <text evidence="5">The sequence shown here is derived from an EMBL/GenBank/DDBJ whole genome shotgun (WGS) entry which is preliminary data.</text>
</comment>
<name>A0A9W6HYA9_9ACTN</name>
<dbReference type="PANTHER" id="PTHR30535:SF4">
    <property type="entry name" value="HEMIN-BINDING PERIPLASMIC PROTEIN HMUT"/>
    <property type="match status" value="1"/>
</dbReference>
<gene>
    <name evidence="5" type="ORF">GCM10017600_16730</name>
</gene>
<dbReference type="PANTHER" id="PTHR30535">
    <property type="entry name" value="VITAMIN B12-BINDING PROTEIN"/>
    <property type="match status" value="1"/>
</dbReference>
<dbReference type="PROSITE" id="PS50983">
    <property type="entry name" value="FE_B12_PBP"/>
    <property type="match status" value="1"/>
</dbReference>
<dbReference type="EMBL" id="BSEV01000002">
    <property type="protein sequence ID" value="GLK08268.1"/>
    <property type="molecule type" value="Genomic_DNA"/>
</dbReference>
<evidence type="ECO:0000256" key="3">
    <source>
        <dbReference type="SAM" id="SignalP"/>
    </source>
</evidence>
<evidence type="ECO:0000313" key="6">
    <source>
        <dbReference type="Proteomes" id="UP001143474"/>
    </source>
</evidence>
<dbReference type="Gene3D" id="3.40.50.1980">
    <property type="entry name" value="Nitrogenase molybdenum iron protein domain"/>
    <property type="match status" value="2"/>
</dbReference>
<keyword evidence="3" id="KW-0732">Signal</keyword>
<feature type="compositionally biased region" description="Low complexity" evidence="2">
    <location>
        <begin position="29"/>
        <end position="48"/>
    </location>
</feature>
<evidence type="ECO:0000313" key="5">
    <source>
        <dbReference type="EMBL" id="GLK08268.1"/>
    </source>
</evidence>
<dbReference type="InterPro" id="IPR050902">
    <property type="entry name" value="ABC_Transporter_SBP"/>
</dbReference>
<dbReference type="RefSeq" id="WP_271216773.1">
    <property type="nucleotide sequence ID" value="NZ_BAAAVD010000044.1"/>
</dbReference>
<accession>A0A9W6HYA9</accession>
<protein>
    <submittedName>
        <fullName evidence="5">Hemin ABC transporter substrate-binding protein</fullName>
    </submittedName>
</protein>
<dbReference type="InterPro" id="IPR002491">
    <property type="entry name" value="ABC_transptr_periplasmic_BD"/>
</dbReference>
<keyword evidence="6" id="KW-1185">Reference proteome</keyword>
<feature type="signal peptide" evidence="3">
    <location>
        <begin position="1"/>
        <end position="23"/>
    </location>
</feature>
<feature type="chain" id="PRO_5040955851" evidence="3">
    <location>
        <begin position="24"/>
        <end position="326"/>
    </location>
</feature>
<dbReference type="AlphaFoldDB" id="A0A9W6HYA9"/>
<evidence type="ECO:0000259" key="4">
    <source>
        <dbReference type="PROSITE" id="PS50983"/>
    </source>
</evidence>
<dbReference type="SUPFAM" id="SSF53807">
    <property type="entry name" value="Helical backbone' metal receptor"/>
    <property type="match status" value="1"/>
</dbReference>
<sequence>MMKHGLTVLLAAGALAMAGCAGTAEPPAKAAEQAAPSPAQAQSAPQAQGLPVTVQSADGKQVEVKDASKIIPLTGDVAEIVFALGLADKVVGVDLSATGLPEARQKPQIGYQRALAAEGILSLRPTVLVGTEEAGPPQVIDQLRGAGIPVVTVSSGAGGVDEVPGKIELIGKALGVADKGAELAAKTKAEIDAARAKATGTEKARVAFLYLRGQSKTYQLGGAGTRADAMIAAAGAEDAGTAAGVKGYKPITAEAMVKAAPDHILVMSMGLESVGGVEELLKLPGVAETPAGKNRRVVSLDDLELLGMGPRTGQAIDKLVTAFQQR</sequence>
<feature type="domain" description="Fe/B12 periplasmic-binding" evidence="4">
    <location>
        <begin position="69"/>
        <end position="326"/>
    </location>
</feature>
<comment type="similarity">
    <text evidence="1">Belongs to the bacterial solute-binding protein 8 family.</text>
</comment>
<dbReference type="Proteomes" id="UP001143474">
    <property type="component" value="Unassembled WGS sequence"/>
</dbReference>
<organism evidence="5 6">
    <name type="scientific">Streptosporangium carneum</name>
    <dbReference type="NCBI Taxonomy" id="47481"/>
    <lineage>
        <taxon>Bacteria</taxon>
        <taxon>Bacillati</taxon>
        <taxon>Actinomycetota</taxon>
        <taxon>Actinomycetes</taxon>
        <taxon>Streptosporangiales</taxon>
        <taxon>Streptosporangiaceae</taxon>
        <taxon>Streptosporangium</taxon>
    </lineage>
</organism>
<reference evidence="5" key="2">
    <citation type="submission" date="2023-01" db="EMBL/GenBank/DDBJ databases">
        <authorList>
            <person name="Sun Q."/>
            <person name="Evtushenko L."/>
        </authorList>
    </citation>
    <scope>NUCLEOTIDE SEQUENCE</scope>
    <source>
        <strain evidence="5">VKM Ac-2007</strain>
    </source>
</reference>
<proteinExistence type="inferred from homology"/>
<dbReference type="PROSITE" id="PS51257">
    <property type="entry name" value="PROKAR_LIPOPROTEIN"/>
    <property type="match status" value="1"/>
</dbReference>